<accession>A0A8X7XNY1</accession>
<keyword evidence="9 10" id="KW-0407">Ion channel</keyword>
<dbReference type="Gene3D" id="2.60.490.10">
    <property type="entry name" value="atp-gated p2x4 ion channel domain"/>
    <property type="match status" value="2"/>
</dbReference>
<dbReference type="InterPro" id="IPR046815">
    <property type="entry name" value="P2RX7_C"/>
</dbReference>
<evidence type="ECO:0000313" key="12">
    <source>
        <dbReference type="EMBL" id="KAG2470410.1"/>
    </source>
</evidence>
<dbReference type="EMBL" id="JAATIS010000094">
    <property type="protein sequence ID" value="KAG2470410.1"/>
    <property type="molecule type" value="Genomic_DNA"/>
</dbReference>
<comment type="function">
    <text evidence="10">Receptor for ATP that acts as a ligand-gated ion channel.</text>
</comment>
<keyword evidence="4" id="KW-0812">Transmembrane</keyword>
<comment type="subcellular location">
    <subcellularLocation>
        <location evidence="1">Endomembrane system</location>
    </subcellularLocation>
    <subcellularLocation>
        <location evidence="10">Membrane</location>
        <topology evidence="10">Multi-pass membrane protein</topology>
    </subcellularLocation>
</comment>
<dbReference type="InterPro" id="IPR059116">
    <property type="entry name" value="P2X_receptor"/>
</dbReference>
<evidence type="ECO:0000256" key="4">
    <source>
        <dbReference type="ARBA" id="ARBA00022692"/>
    </source>
</evidence>
<sequence length="521" mass="58933">MGIGFPTQMDDGSFPGREAVMDGHRCTDVLTGMCVGSLPGRNACSEEQDVSVDWDYVFPWYKWWQHPNGGTTIQIPAWQGVNCSPVGQPEGLTMKPCLFFEGICMTQNSSKVLCCGPKTSSRSSMKDFMLFWNKEYQEHDEVISSVVTKVKGVALANNSELGEIVWDVADHSGQSHDRRGMVLGTESTLYWCQQVFHLRHPDTHSTLSAFELFVINTRPALFASAENFTVLIKNSIAFPNFNYTRRNILPEMKASSLKNCRYNKKTDPLCPVFRLGDIVKEAGENFTQIAIEATVLIDLLITTEFSSKCCMKNQKKIYKQKKYEYLDGLVQDALYISFVDESHIAMIKGSVENSLQEVKAASVQARQHRESSRKQLSMSLKDQDVEMQEVSHLIEKKDIPSWCHCGHCSSAPTNHEQLCCRRSNGQCITTSELFSRLVLDRRTLELTLLYENPLLDLSNENIICKLRHCAYRQYVEWRFGSISPGGIAVVPRCCVNKVRHKFPNASGHYKGLCLENKGEQN</sequence>
<dbReference type="Proteomes" id="UP000886611">
    <property type="component" value="Unassembled WGS sequence"/>
</dbReference>
<dbReference type="GO" id="GO:0005886">
    <property type="term" value="C:plasma membrane"/>
    <property type="evidence" value="ECO:0007669"/>
    <property type="project" value="TreeGrafter"/>
</dbReference>
<gene>
    <name evidence="12" type="primary">P2rx7</name>
    <name evidence="12" type="ORF">GTO96_0005638</name>
</gene>
<evidence type="ECO:0000256" key="5">
    <source>
        <dbReference type="ARBA" id="ARBA00022989"/>
    </source>
</evidence>
<keyword evidence="3 10" id="KW-0813">Transport</keyword>
<keyword evidence="6 10" id="KW-0406">Ion transport</keyword>
<keyword evidence="7" id="KW-0472">Membrane</keyword>
<dbReference type="GO" id="GO:0012505">
    <property type="term" value="C:endomembrane system"/>
    <property type="evidence" value="ECO:0007669"/>
    <property type="project" value="UniProtKB-SubCell"/>
</dbReference>
<evidence type="ECO:0000256" key="3">
    <source>
        <dbReference type="ARBA" id="ARBA00022448"/>
    </source>
</evidence>
<keyword evidence="5" id="KW-1133">Transmembrane helix</keyword>
<dbReference type="AlphaFoldDB" id="A0A8X7XNY1"/>
<dbReference type="InterPro" id="IPR027309">
    <property type="entry name" value="P2X_extracellular_dom_sf"/>
</dbReference>
<feature type="non-terminal residue" evidence="12">
    <location>
        <position position="1"/>
    </location>
</feature>
<organism evidence="12 13">
    <name type="scientific">Polypterus senegalus</name>
    <name type="common">Senegal bichir</name>
    <dbReference type="NCBI Taxonomy" id="55291"/>
    <lineage>
        <taxon>Eukaryota</taxon>
        <taxon>Metazoa</taxon>
        <taxon>Chordata</taxon>
        <taxon>Craniata</taxon>
        <taxon>Vertebrata</taxon>
        <taxon>Euteleostomi</taxon>
        <taxon>Actinopterygii</taxon>
        <taxon>Polypteriformes</taxon>
        <taxon>Polypteridae</taxon>
        <taxon>Polypterus</taxon>
    </lineage>
</organism>
<protein>
    <recommendedName>
        <fullName evidence="10">P2X purinoceptor</fullName>
    </recommendedName>
</protein>
<proteinExistence type="inferred from homology"/>
<feature type="domain" description="P2X purinoreceptor 7 intracellular" evidence="11">
    <location>
        <begin position="335"/>
        <end position="512"/>
    </location>
</feature>
<dbReference type="GO" id="GO:0098794">
    <property type="term" value="C:postsynapse"/>
    <property type="evidence" value="ECO:0007669"/>
    <property type="project" value="GOC"/>
</dbReference>
<reference evidence="12 13" key="1">
    <citation type="journal article" date="2021" name="Cell">
        <title>Tracing the genetic footprints of vertebrate landing in non-teleost ray-finned fishes.</title>
        <authorList>
            <person name="Bi X."/>
            <person name="Wang K."/>
            <person name="Yang L."/>
            <person name="Pan H."/>
            <person name="Jiang H."/>
            <person name="Wei Q."/>
            <person name="Fang M."/>
            <person name="Yu H."/>
            <person name="Zhu C."/>
            <person name="Cai Y."/>
            <person name="He Y."/>
            <person name="Gan X."/>
            <person name="Zeng H."/>
            <person name="Yu D."/>
            <person name="Zhu Y."/>
            <person name="Jiang H."/>
            <person name="Qiu Q."/>
            <person name="Yang H."/>
            <person name="Zhang Y.E."/>
            <person name="Wang W."/>
            <person name="Zhu M."/>
            <person name="He S."/>
            <person name="Zhang G."/>
        </authorList>
    </citation>
    <scope>NUCLEOTIDE SEQUENCE [LARGE SCALE GENOMIC DNA]</scope>
    <source>
        <strain evidence="12">Bchr_013</strain>
    </source>
</reference>
<evidence type="ECO:0000256" key="1">
    <source>
        <dbReference type="ARBA" id="ARBA00004308"/>
    </source>
</evidence>
<evidence type="ECO:0000256" key="2">
    <source>
        <dbReference type="ARBA" id="ARBA00009848"/>
    </source>
</evidence>
<dbReference type="Pfam" id="PF20478">
    <property type="entry name" value="P2RX7_C"/>
    <property type="match status" value="1"/>
</dbReference>
<feature type="non-terminal residue" evidence="12">
    <location>
        <position position="521"/>
    </location>
</feature>
<comment type="similarity">
    <text evidence="2 10">Belongs to the P2X receptor family.</text>
</comment>
<keyword evidence="10" id="KW-0675">Receptor</keyword>
<name>A0A8X7XNY1_POLSE</name>
<dbReference type="PANTHER" id="PTHR10125">
    <property type="entry name" value="P2X PURINOCEPTOR"/>
    <property type="match status" value="1"/>
</dbReference>
<keyword evidence="13" id="KW-1185">Reference proteome</keyword>
<evidence type="ECO:0000256" key="7">
    <source>
        <dbReference type="ARBA" id="ARBA00023136"/>
    </source>
</evidence>
<comment type="caution">
    <text evidence="12">The sequence shown here is derived from an EMBL/GenBank/DDBJ whole genome shotgun (WGS) entry which is preliminary data.</text>
</comment>
<dbReference type="GO" id="GO:0004931">
    <property type="term" value="F:extracellularly ATP-gated monoatomic cation channel activity"/>
    <property type="evidence" value="ECO:0007669"/>
    <property type="project" value="TreeGrafter"/>
</dbReference>
<evidence type="ECO:0000256" key="9">
    <source>
        <dbReference type="ARBA" id="ARBA00023303"/>
    </source>
</evidence>
<evidence type="ECO:0000256" key="6">
    <source>
        <dbReference type="ARBA" id="ARBA00023065"/>
    </source>
</evidence>
<evidence type="ECO:0000256" key="10">
    <source>
        <dbReference type="RuleBase" id="RU000681"/>
    </source>
</evidence>
<dbReference type="GO" id="GO:0070588">
    <property type="term" value="P:calcium ion transmembrane transport"/>
    <property type="evidence" value="ECO:0007669"/>
    <property type="project" value="TreeGrafter"/>
</dbReference>
<evidence type="ECO:0000313" key="13">
    <source>
        <dbReference type="Proteomes" id="UP000886611"/>
    </source>
</evidence>
<keyword evidence="8" id="KW-1071">Ligand-gated ion channel</keyword>
<evidence type="ECO:0000259" key="11">
    <source>
        <dbReference type="Pfam" id="PF20478"/>
    </source>
</evidence>
<evidence type="ECO:0000256" key="8">
    <source>
        <dbReference type="ARBA" id="ARBA00023286"/>
    </source>
</evidence>
<dbReference type="PANTHER" id="PTHR10125:SF13">
    <property type="entry name" value="P2X PURINOCEPTOR 7"/>
    <property type="match status" value="1"/>
</dbReference>
<dbReference type="Pfam" id="PF00864">
    <property type="entry name" value="P2X_receptor"/>
    <property type="match status" value="2"/>
</dbReference>